<dbReference type="InterPro" id="IPR052016">
    <property type="entry name" value="Bact_Sigma-Reg"/>
</dbReference>
<accession>A0A315Z7D2</accession>
<dbReference type="Gene3D" id="3.60.40.10">
    <property type="entry name" value="PPM-type phosphatase domain"/>
    <property type="match status" value="1"/>
</dbReference>
<dbReference type="InterPro" id="IPR001932">
    <property type="entry name" value="PPM-type_phosphatase-like_dom"/>
</dbReference>
<dbReference type="Pfam" id="PF07228">
    <property type="entry name" value="SpoIIE"/>
    <property type="match status" value="1"/>
</dbReference>
<evidence type="ECO:0000259" key="3">
    <source>
        <dbReference type="SMART" id="SM00065"/>
    </source>
</evidence>
<dbReference type="SMART" id="SM00065">
    <property type="entry name" value="GAF"/>
    <property type="match status" value="4"/>
</dbReference>
<gene>
    <name evidence="4" type="ORF">BC781_10415</name>
</gene>
<dbReference type="RefSeq" id="WP_109619469.1">
    <property type="nucleotide sequence ID" value="NZ_QGDO01000004.1"/>
</dbReference>
<dbReference type="Proteomes" id="UP000245535">
    <property type="component" value="Unassembled WGS sequence"/>
</dbReference>
<evidence type="ECO:0000256" key="1">
    <source>
        <dbReference type="ARBA" id="ARBA00022801"/>
    </source>
</evidence>
<dbReference type="InterPro" id="IPR029016">
    <property type="entry name" value="GAF-like_dom_sf"/>
</dbReference>
<sequence>MKNGQLNDVLKLYQQFSREVSLEGLTKSVLGNILSHTNIEKIKLITRSGDHFLIQAYQNKDELPVLMERSFPALPDDLPLSIISQLHRKPRPVLLTKTQLTVHFSNDPYIKLKKPHTVGCLPLTNEHLNVGYIYVENSQKTPIADEEFALLEMLSPQIAITLQNVLINESLRDSETASFNNPVYIPKKKEVKTGEEQEAKAIEEQFKLFASLGEDIINCESMEMLTRTSYNKVNSLMDANIFDIGLVDESKNTIEFPSTIEQGEVLPHNAVSLDDENQLAVLCWKKQQEILIGDIAEELNYYLPNQEKITPVVGQSAQSIIYIPITYRNRKIGVITTQSVEKNAYSARDVEMLKVLSKFVGIALENASLLDIQTQKNEDYRKELEDAYNTIKQLGEIGQDITSHLSIETIVETVYKHLSHLIKMPLFSLGIYNEKHNRIDVPITFENGKRVSPFYYDISKKDRLSVLAFSEGKEIVIRDLEEELNRYLPEATLPNRDESEIPSSAIFIPLRGKEGVVGVITVQDFRTNAFSEKEINIIRTMSMYVGIALDNALVYESLEEIVMERTSEILNQKEEIEAQRDRVERSFSDVKMLSTIGLTISTTLSTSAIIRTVYDKLQEIMDVSAFGIGILNPVKNRIDFNGAMENGTELPFFYHDLNDMLRYSVWSVKNRKEVFMNNHIEEYHNYIETAAKPVQGRDTQSLIYLPLETKDKIIGVMTVQSFNPNAYNSYHLDILRNMAIYAATAIVNAESYEKIERQKDELHATSQKVTSSIKYAKRIQNAVLPNRIMVKKLINESFVFFKPKDIVSGDFLWFSERGDKIFMATVDCTGHGVPGAFMSVIGNDLLNETINIRGIESPELVLDMLNKEVNERLNQNDADSQSRDGMDMTLCVINKKESTLEFAGAKNPLFIIKNGELEVIKGDKMPIGGLQKYHEGKSFTKHTLTIDPEANYYMFSDGYADQFGGEDGRKFMMKNFKQLLIDNSSKPMDKQRTMLRRNLMEWMERQSVQTDDILVVGMRFSEEELGETVVIEEAEA</sequence>
<dbReference type="Pfam" id="PF13185">
    <property type="entry name" value="GAF_2"/>
    <property type="match status" value="3"/>
</dbReference>
<keyword evidence="5" id="KW-1185">Reference proteome</keyword>
<dbReference type="OrthoDB" id="1119265at2"/>
<dbReference type="AlphaFoldDB" id="A0A315Z7D2"/>
<name>A0A315Z7D2_SEDFL</name>
<feature type="domain" description="GAF" evidence="3">
    <location>
        <begin position="21"/>
        <end position="172"/>
    </location>
</feature>
<dbReference type="SUPFAM" id="SSF55781">
    <property type="entry name" value="GAF domain-like"/>
    <property type="match status" value="4"/>
</dbReference>
<dbReference type="PANTHER" id="PTHR43156:SF9">
    <property type="entry name" value="HAMP DOMAIN-CONTAINING PROTEIN"/>
    <property type="match status" value="1"/>
</dbReference>
<evidence type="ECO:0000256" key="2">
    <source>
        <dbReference type="SAM" id="Coils"/>
    </source>
</evidence>
<dbReference type="PANTHER" id="PTHR43156">
    <property type="entry name" value="STAGE II SPORULATION PROTEIN E-RELATED"/>
    <property type="match status" value="1"/>
</dbReference>
<organism evidence="4 5">
    <name type="scientific">Sediminitomix flava</name>
    <dbReference type="NCBI Taxonomy" id="379075"/>
    <lineage>
        <taxon>Bacteria</taxon>
        <taxon>Pseudomonadati</taxon>
        <taxon>Bacteroidota</taxon>
        <taxon>Cytophagia</taxon>
        <taxon>Cytophagales</taxon>
        <taxon>Flammeovirgaceae</taxon>
        <taxon>Sediminitomix</taxon>
    </lineage>
</organism>
<evidence type="ECO:0000313" key="5">
    <source>
        <dbReference type="Proteomes" id="UP000245535"/>
    </source>
</evidence>
<keyword evidence="1" id="KW-0378">Hydrolase</keyword>
<dbReference type="EMBL" id="QGDO01000004">
    <property type="protein sequence ID" value="PWJ40757.1"/>
    <property type="molecule type" value="Genomic_DNA"/>
</dbReference>
<feature type="domain" description="GAF" evidence="3">
    <location>
        <begin position="406"/>
        <end position="559"/>
    </location>
</feature>
<comment type="caution">
    <text evidence="4">The sequence shown here is derived from an EMBL/GenBank/DDBJ whole genome shotgun (WGS) entry which is preliminary data.</text>
</comment>
<reference evidence="4 5" key="1">
    <citation type="submission" date="2018-03" db="EMBL/GenBank/DDBJ databases">
        <title>Genomic Encyclopedia of Archaeal and Bacterial Type Strains, Phase II (KMG-II): from individual species to whole genera.</title>
        <authorList>
            <person name="Goeker M."/>
        </authorList>
    </citation>
    <scope>NUCLEOTIDE SEQUENCE [LARGE SCALE GENOMIC DNA]</scope>
    <source>
        <strain evidence="4 5">DSM 28229</strain>
    </source>
</reference>
<dbReference type="GO" id="GO:0016791">
    <property type="term" value="F:phosphatase activity"/>
    <property type="evidence" value="ECO:0007669"/>
    <property type="project" value="TreeGrafter"/>
</dbReference>
<dbReference type="InterPro" id="IPR036457">
    <property type="entry name" value="PPM-type-like_dom_sf"/>
</dbReference>
<evidence type="ECO:0000313" key="4">
    <source>
        <dbReference type="EMBL" id="PWJ40757.1"/>
    </source>
</evidence>
<dbReference type="InterPro" id="IPR003018">
    <property type="entry name" value="GAF"/>
</dbReference>
<feature type="domain" description="GAF" evidence="3">
    <location>
        <begin position="605"/>
        <end position="756"/>
    </location>
</feature>
<feature type="coiled-coil region" evidence="2">
    <location>
        <begin position="370"/>
        <end position="397"/>
    </location>
</feature>
<proteinExistence type="predicted"/>
<keyword evidence="2" id="KW-0175">Coiled coil</keyword>
<feature type="domain" description="GAF" evidence="3">
    <location>
        <begin position="221"/>
        <end position="374"/>
    </location>
</feature>
<protein>
    <submittedName>
        <fullName evidence="4">Serine phosphatase RsbU (Regulator of sigma subunit)</fullName>
    </submittedName>
</protein>
<dbReference type="Gene3D" id="3.30.450.40">
    <property type="match status" value="4"/>
</dbReference>